<keyword evidence="4 5" id="KW-0413">Isomerase</keyword>
<dbReference type="AlphaFoldDB" id="C5CI77"/>
<dbReference type="InterPro" id="IPR002501">
    <property type="entry name" value="PsdUridine_synth_N"/>
</dbReference>
<dbReference type="KEGG" id="kol:Kole_2102"/>
<dbReference type="InterPro" id="IPR032819">
    <property type="entry name" value="TruB_C"/>
</dbReference>
<dbReference type="SUPFAM" id="SSF88697">
    <property type="entry name" value="PUA domain-like"/>
    <property type="match status" value="1"/>
</dbReference>
<dbReference type="Pfam" id="PF16198">
    <property type="entry name" value="TruB_C_2"/>
    <property type="match status" value="1"/>
</dbReference>
<dbReference type="Pfam" id="PF01472">
    <property type="entry name" value="PUA"/>
    <property type="match status" value="1"/>
</dbReference>
<accession>C5CI77</accession>
<evidence type="ECO:0000256" key="5">
    <source>
        <dbReference type="HAMAP-Rule" id="MF_01080"/>
    </source>
</evidence>
<evidence type="ECO:0000256" key="3">
    <source>
        <dbReference type="ARBA" id="ARBA00022694"/>
    </source>
</evidence>
<dbReference type="SMART" id="SM00359">
    <property type="entry name" value="PUA"/>
    <property type="match status" value="1"/>
</dbReference>
<dbReference type="InterPro" id="IPR015947">
    <property type="entry name" value="PUA-like_sf"/>
</dbReference>
<dbReference type="Proteomes" id="UP000002382">
    <property type="component" value="Chromosome"/>
</dbReference>
<dbReference type="HAMAP" id="MF_01080">
    <property type="entry name" value="TruB_bact"/>
    <property type="match status" value="1"/>
</dbReference>
<gene>
    <name evidence="5" type="primary">truB</name>
    <name evidence="7" type="ordered locus">Kole_2102</name>
</gene>
<dbReference type="PROSITE" id="PS50890">
    <property type="entry name" value="PUA"/>
    <property type="match status" value="1"/>
</dbReference>
<evidence type="ECO:0000313" key="7">
    <source>
        <dbReference type="EMBL" id="ACR80779.1"/>
    </source>
</evidence>
<dbReference type="InterPro" id="IPR002478">
    <property type="entry name" value="PUA"/>
</dbReference>
<evidence type="ECO:0000313" key="8">
    <source>
        <dbReference type="Proteomes" id="UP000002382"/>
    </source>
</evidence>
<dbReference type="GO" id="GO:0031119">
    <property type="term" value="P:tRNA pseudouridine synthesis"/>
    <property type="evidence" value="ECO:0007669"/>
    <property type="project" value="UniProtKB-UniRule"/>
</dbReference>
<dbReference type="PANTHER" id="PTHR13767">
    <property type="entry name" value="TRNA-PSEUDOURIDINE SYNTHASE"/>
    <property type="match status" value="1"/>
</dbReference>
<dbReference type="HOGENOM" id="CLU_032087_0_2_0"/>
<evidence type="ECO:0000259" key="6">
    <source>
        <dbReference type="SMART" id="SM00359"/>
    </source>
</evidence>
<dbReference type="OrthoDB" id="9802309at2"/>
<dbReference type="Gene3D" id="2.30.130.10">
    <property type="entry name" value="PUA domain"/>
    <property type="match status" value="1"/>
</dbReference>
<name>C5CI77_KOSOT</name>
<comment type="function">
    <text evidence="5">Responsible for synthesis of pseudouridine from uracil-55 in the psi GC loop of transfer RNAs.</text>
</comment>
<feature type="domain" description="PUA" evidence="6">
    <location>
        <begin position="230"/>
        <end position="308"/>
    </location>
</feature>
<sequence length="309" mass="34455">MNLNGFLFIDKPSGITSHDVVDEIRKKFGIKKVGHSGTLDPFASGLLIVGVGKATRLLEYIKGMDKTYEVEMKLGVMTDTFDFTGNLVEERESSHITEEMIRDAIESFTGEYMQVPPAYSAKKYKGERLYRLARKGKIINLPPKKVTIHDIYVKSFDPVEMAVSFVVKVSAGTYVRSLVMDIGYKLGCGATTTFLRRLAIGKFSVSDAVKLDEVDIKDIKPMNEIVSFLPAIVVSREQAEKVLNGGQVYSNGVVEIKGVFPKEAVIRIIDEDQNLLAIARSERTSKFIKTLTKKVSKERVATLEKVFRG</sequence>
<dbReference type="PANTHER" id="PTHR13767:SF2">
    <property type="entry name" value="PSEUDOURIDYLATE SYNTHASE TRUB1"/>
    <property type="match status" value="1"/>
</dbReference>
<dbReference type="GO" id="GO:0160148">
    <property type="term" value="F:tRNA pseudouridine(55) synthase activity"/>
    <property type="evidence" value="ECO:0007669"/>
    <property type="project" value="UniProtKB-EC"/>
</dbReference>
<evidence type="ECO:0000256" key="1">
    <source>
        <dbReference type="ARBA" id="ARBA00000385"/>
    </source>
</evidence>
<comment type="catalytic activity">
    <reaction evidence="1 5">
        <text>uridine(55) in tRNA = pseudouridine(55) in tRNA</text>
        <dbReference type="Rhea" id="RHEA:42532"/>
        <dbReference type="Rhea" id="RHEA-COMP:10101"/>
        <dbReference type="Rhea" id="RHEA-COMP:10102"/>
        <dbReference type="ChEBI" id="CHEBI:65314"/>
        <dbReference type="ChEBI" id="CHEBI:65315"/>
        <dbReference type="EC" id="5.4.99.25"/>
    </reaction>
</comment>
<dbReference type="eggNOG" id="COG0130">
    <property type="taxonomic scope" value="Bacteria"/>
</dbReference>
<protein>
    <recommendedName>
        <fullName evidence="5">tRNA pseudouridine synthase B</fullName>
        <ecNumber evidence="5">5.4.99.25</ecNumber>
    </recommendedName>
    <alternativeName>
        <fullName evidence="5">tRNA pseudouridine(55) synthase</fullName>
        <shortName evidence="5">Psi55 synthase</shortName>
    </alternativeName>
    <alternativeName>
        <fullName evidence="5">tRNA pseudouridylate synthase</fullName>
    </alternativeName>
    <alternativeName>
        <fullName evidence="5">tRNA-uridine isomerase</fullName>
    </alternativeName>
</protein>
<reference evidence="7 8" key="1">
    <citation type="submission" date="2009-06" db="EMBL/GenBank/DDBJ databases">
        <title>Complete sequence of Thermotogales bacterium TBF 19.5.1.</title>
        <authorList>
            <consortium name="US DOE Joint Genome Institute"/>
            <person name="Lucas S."/>
            <person name="Copeland A."/>
            <person name="Lapidus A."/>
            <person name="Glavina del Rio T."/>
            <person name="Tice H."/>
            <person name="Bruce D."/>
            <person name="Goodwin L."/>
            <person name="Pitluck S."/>
            <person name="Chertkov O."/>
            <person name="Brettin T."/>
            <person name="Detter J.C."/>
            <person name="Han C."/>
            <person name="Schmutz J."/>
            <person name="Larimer F."/>
            <person name="Land M."/>
            <person name="Hauser L."/>
            <person name="Kyrpides N."/>
            <person name="Ovchinnikova G."/>
            <person name="Noll K."/>
        </authorList>
    </citation>
    <scope>NUCLEOTIDE SEQUENCE [LARGE SCALE GENOMIC DNA]</scope>
    <source>
        <strain evidence="8">ATCC BAA-1733 / DSM 21960 / TBF 19.5.1</strain>
    </source>
</reference>
<dbReference type="GO" id="GO:0003723">
    <property type="term" value="F:RNA binding"/>
    <property type="evidence" value="ECO:0007669"/>
    <property type="project" value="InterPro"/>
</dbReference>
<dbReference type="SUPFAM" id="SSF55120">
    <property type="entry name" value="Pseudouridine synthase"/>
    <property type="match status" value="1"/>
</dbReference>
<feature type="active site" description="Nucleophile" evidence="5">
    <location>
        <position position="40"/>
    </location>
</feature>
<dbReference type="InterPro" id="IPR020103">
    <property type="entry name" value="PsdUridine_synth_cat_dom_sf"/>
</dbReference>
<keyword evidence="8" id="KW-1185">Reference proteome</keyword>
<dbReference type="Gene3D" id="3.30.2350.10">
    <property type="entry name" value="Pseudouridine synthase"/>
    <property type="match status" value="1"/>
</dbReference>
<dbReference type="GO" id="GO:1990481">
    <property type="term" value="P:mRNA pseudouridine synthesis"/>
    <property type="evidence" value="ECO:0007669"/>
    <property type="project" value="TreeGrafter"/>
</dbReference>
<proteinExistence type="inferred from homology"/>
<evidence type="ECO:0000256" key="4">
    <source>
        <dbReference type="ARBA" id="ARBA00023235"/>
    </source>
</evidence>
<dbReference type="EMBL" id="CP001634">
    <property type="protein sequence ID" value="ACR80779.1"/>
    <property type="molecule type" value="Genomic_DNA"/>
</dbReference>
<reference evidence="7 8" key="2">
    <citation type="journal article" date="2011" name="J. Bacteriol.">
        <title>Genome Sequence of Kosmotoga olearia Strain TBF 19.5.1, a Thermophilic Bacterium with a Wide Growth Temperature Range, Isolated from the Troll B Oil Platform in the North Sea.</title>
        <authorList>
            <person name="Swithers K.S."/>
            <person name="Dipippo J.L."/>
            <person name="Bruce D.C."/>
            <person name="Detter C."/>
            <person name="Tapia R."/>
            <person name="Han S."/>
            <person name="Goodwin L.A."/>
            <person name="Han J."/>
            <person name="Woyke T."/>
            <person name="Pitluck S."/>
            <person name="Pennacchio L."/>
            <person name="Nolan M."/>
            <person name="Mikhailova N."/>
            <person name="Land M.L."/>
            <person name="Nesbo C.L."/>
            <person name="Gogarten J.P."/>
            <person name="Noll K.M."/>
        </authorList>
    </citation>
    <scope>NUCLEOTIDE SEQUENCE [LARGE SCALE GENOMIC DNA]</scope>
    <source>
        <strain evidence="8">ATCC BAA-1733 / DSM 21960 / TBF 19.5.1</strain>
    </source>
</reference>
<dbReference type="InterPro" id="IPR036974">
    <property type="entry name" value="PUA_sf"/>
</dbReference>
<organism evidence="7 8">
    <name type="scientific">Kosmotoga olearia (strain ATCC BAA-1733 / DSM 21960 / TBF 19.5.1)</name>
    <dbReference type="NCBI Taxonomy" id="521045"/>
    <lineage>
        <taxon>Bacteria</taxon>
        <taxon>Thermotogati</taxon>
        <taxon>Thermotogota</taxon>
        <taxon>Thermotogae</taxon>
        <taxon>Kosmotogales</taxon>
        <taxon>Kosmotogaceae</taxon>
        <taxon>Kosmotoga</taxon>
    </lineage>
</organism>
<dbReference type="STRING" id="521045.Kole_2102"/>
<comment type="similarity">
    <text evidence="2 5">Belongs to the pseudouridine synthase TruB family. Type 1 subfamily.</text>
</comment>
<evidence type="ECO:0000256" key="2">
    <source>
        <dbReference type="ARBA" id="ARBA00005642"/>
    </source>
</evidence>
<dbReference type="InterPro" id="IPR014780">
    <property type="entry name" value="tRNA_psdUridine_synth_TruB"/>
</dbReference>
<dbReference type="RefSeq" id="WP_015869420.1">
    <property type="nucleotide sequence ID" value="NC_012785.1"/>
</dbReference>
<dbReference type="CDD" id="cd02573">
    <property type="entry name" value="PseudoU_synth_EcTruB"/>
    <property type="match status" value="1"/>
</dbReference>
<dbReference type="Pfam" id="PF01509">
    <property type="entry name" value="TruB_N"/>
    <property type="match status" value="1"/>
</dbReference>
<dbReference type="EC" id="5.4.99.25" evidence="5"/>
<dbReference type="NCBIfam" id="TIGR00431">
    <property type="entry name" value="TruB"/>
    <property type="match status" value="1"/>
</dbReference>
<keyword evidence="3 5" id="KW-0819">tRNA processing</keyword>
<dbReference type="CDD" id="cd21905">
    <property type="entry name" value="PUA_TruB_thermotogae"/>
    <property type="match status" value="1"/>
</dbReference>